<feature type="compositionally biased region" description="Low complexity" evidence="1">
    <location>
        <begin position="368"/>
        <end position="385"/>
    </location>
</feature>
<dbReference type="AlphaFoldDB" id="A0A8H3TVC4"/>
<protein>
    <submittedName>
        <fullName evidence="2">Uncharacterized protein</fullName>
    </submittedName>
</protein>
<feature type="compositionally biased region" description="Basic and acidic residues" evidence="1">
    <location>
        <begin position="497"/>
        <end position="512"/>
    </location>
</feature>
<feature type="region of interest" description="Disordered" evidence="1">
    <location>
        <begin position="366"/>
        <end position="409"/>
    </location>
</feature>
<dbReference type="Gene3D" id="3.40.30.10">
    <property type="entry name" value="Glutaredoxin"/>
    <property type="match status" value="1"/>
</dbReference>
<gene>
    <name evidence="2" type="ORF">NliqN6_4234</name>
</gene>
<evidence type="ECO:0000313" key="3">
    <source>
        <dbReference type="Proteomes" id="UP000620104"/>
    </source>
</evidence>
<feature type="region of interest" description="Disordered" evidence="1">
    <location>
        <begin position="131"/>
        <end position="180"/>
    </location>
</feature>
<dbReference type="PANTHER" id="PTHR28630">
    <property type="match status" value="1"/>
</dbReference>
<proteinExistence type="predicted"/>
<dbReference type="Pfam" id="PF13911">
    <property type="entry name" value="AhpC-TSA_2"/>
    <property type="match status" value="1"/>
</dbReference>
<dbReference type="OrthoDB" id="40334at2759"/>
<reference evidence="2" key="1">
    <citation type="submission" date="2020-07" db="EMBL/GenBank/DDBJ databases">
        <title>Draft Genome Sequence of a Deep-Sea Yeast, Naganishia (Cryptococcus) liquefaciens strain N6.</title>
        <authorList>
            <person name="Han Y.W."/>
            <person name="Kajitani R."/>
            <person name="Morimoto H."/>
            <person name="Parhat M."/>
            <person name="Tsubouchi H."/>
            <person name="Bakenova O."/>
            <person name="Ogata M."/>
            <person name="Argunhan B."/>
            <person name="Aoki R."/>
            <person name="Kajiwara S."/>
            <person name="Itoh T."/>
            <person name="Iwasaki H."/>
        </authorList>
    </citation>
    <scope>NUCLEOTIDE SEQUENCE</scope>
    <source>
        <strain evidence="2">N6</strain>
    </source>
</reference>
<feature type="region of interest" description="Disordered" evidence="1">
    <location>
        <begin position="306"/>
        <end position="352"/>
    </location>
</feature>
<feature type="compositionally biased region" description="Polar residues" evidence="1">
    <location>
        <begin position="312"/>
        <end position="322"/>
    </location>
</feature>
<dbReference type="SUPFAM" id="SSF52833">
    <property type="entry name" value="Thioredoxin-like"/>
    <property type="match status" value="1"/>
</dbReference>
<keyword evidence="3" id="KW-1185">Reference proteome</keyword>
<evidence type="ECO:0000313" key="2">
    <source>
        <dbReference type="EMBL" id="GHJ87832.1"/>
    </source>
</evidence>
<dbReference type="InterPro" id="IPR036249">
    <property type="entry name" value="Thioredoxin-like_sf"/>
</dbReference>
<feature type="compositionally biased region" description="Low complexity" evidence="1">
    <location>
        <begin position="45"/>
        <end position="59"/>
    </location>
</feature>
<feature type="compositionally biased region" description="Polar residues" evidence="1">
    <location>
        <begin position="140"/>
        <end position="150"/>
    </location>
</feature>
<dbReference type="CDD" id="cd02970">
    <property type="entry name" value="PRX_like2"/>
    <property type="match status" value="1"/>
</dbReference>
<accession>A0A8H3TVC4</accession>
<dbReference type="PANTHER" id="PTHR28630:SF3">
    <property type="entry name" value="PEROXIREDOXIN-LIKE 2C"/>
    <property type="match status" value="1"/>
</dbReference>
<sequence length="819" mass="90215">MTSESPSLLSPPDGKTRSPVSPSLSQQSAVSPRLFDSPSAPLTPPLSGHSTPSLSSRSLSIKRKPVPVYLADEATASGHPTHIRNGLTTYTLSVERPVGDIEILQSPARSEMANGRDDGLSDCSTPSLSAFAKPSPHLVRSTSARSSKSLPVSYKSAGGSAAASWNKPFKSSNPDADAGGTVIDQNLVSLPVDVHRRTSQVSMTSSLSSVTSDFLPHSSSRAPSTARNIVLGRPMYSSDHKESHPQQLFTSFPNNAQPNARIQQLRATRLQSAADGDVMKPQAPAMVRIPTDRSVNRRLSALSITAREKTESVSGGSDSTELTGLGIRGADLTPTLPEEGPHTQQSGRAPATDTVNRLHPIESRLNHSLPSLPLGASSSNLSAPAMRRQKGSFRRKQVKPGDDFSENAVPTPMRLWEASQCHVVDESGRSRRFGDFWDRYSVMGHGGEGNGAENKSDVRSIKSLTRDVVQSHRQALKGHPDESSISRQSSRSLGRTGAREKNGSRRQGGKPEERIGGEEYVVYGRRTVVFWIRHFWCGQCQDYTLASVGLLDAEAIHNAGLNVIVISNGSWKIIKRYRELFRCPFPIYVDASRRLYQLMGMTKLSNDFGPMKNRAAYHQHAVPRQVVGAIGKALFKMPLANPGTLTQLGGEFILGPGLKCDFAHRMTNTSNHLEAFDVLRLAGVEACMKTDVQQAELAQTEMEEIARLQQEEAAWRQSQQEELAQIRKRKDRRRGVLNDTLREEEMEDNGRVGVTGDHEDALNAEERRRRFEEYRNRTGLRINAEEDFDGFITRDSEFLQKRLSTPMEREEEEMRKSVA</sequence>
<feature type="compositionally biased region" description="Polar residues" evidence="1">
    <location>
        <begin position="18"/>
        <end position="30"/>
    </location>
</feature>
<feature type="region of interest" description="Disordered" evidence="1">
    <location>
        <begin position="1"/>
        <end position="62"/>
    </location>
</feature>
<dbReference type="Proteomes" id="UP000620104">
    <property type="component" value="Unassembled WGS sequence"/>
</dbReference>
<dbReference type="EMBL" id="BLZA01000023">
    <property type="protein sequence ID" value="GHJ87832.1"/>
    <property type="molecule type" value="Genomic_DNA"/>
</dbReference>
<dbReference type="InterPro" id="IPR032801">
    <property type="entry name" value="PXL2A/B/C"/>
</dbReference>
<name>A0A8H3TVC4_9TREE</name>
<feature type="compositionally biased region" description="Basic residues" evidence="1">
    <location>
        <begin position="387"/>
        <end position="398"/>
    </location>
</feature>
<comment type="caution">
    <text evidence="2">The sequence shown here is derived from an EMBL/GenBank/DDBJ whole genome shotgun (WGS) entry which is preliminary data.</text>
</comment>
<organism evidence="2 3">
    <name type="scientific">Naganishia liquefaciens</name>
    <dbReference type="NCBI Taxonomy" id="104408"/>
    <lineage>
        <taxon>Eukaryota</taxon>
        <taxon>Fungi</taxon>
        <taxon>Dikarya</taxon>
        <taxon>Basidiomycota</taxon>
        <taxon>Agaricomycotina</taxon>
        <taxon>Tremellomycetes</taxon>
        <taxon>Filobasidiales</taxon>
        <taxon>Filobasidiaceae</taxon>
        <taxon>Naganishia</taxon>
    </lineage>
</organism>
<feature type="region of interest" description="Disordered" evidence="1">
    <location>
        <begin position="469"/>
        <end position="512"/>
    </location>
</feature>
<evidence type="ECO:0000256" key="1">
    <source>
        <dbReference type="SAM" id="MobiDB-lite"/>
    </source>
</evidence>